<sequence length="371" mass="38580">MASEAETIGVGIVGLSAGGGWAGRGHLPALEAVPGFRLAALSASSAASAAAAGERYGVPLAFGSAAELAACPDVDLVVVSVQAARHAPAVAAAIDAGKHVYCEWPLAVTAAEASELVAAARDRGVRGFVGLQARSAPVIRYVRDLVKAGWVGEVLSTTLVASGMSWGKESDSRTSYLLDRDGGSTMLSIPFGHVVDAVQLCLGEFTEVGAVLANRRPYVRDSASGEFVPKTADDQVAVHGVLETGAVAVVHFRGGRSRGTNFRWEINGSDGDLVLEGPHGHLQLAPVMLHGTRRGEGELTAMPVPAEYHRVSLSREQPGNPSANLANAYAALLGDLRENTAEIPDFAHGVRHHRLIEAILRADATGQRASL</sequence>
<dbReference type="InterPro" id="IPR000683">
    <property type="entry name" value="Gfo/Idh/MocA-like_OxRdtase_N"/>
</dbReference>
<protein>
    <submittedName>
        <fullName evidence="3">Gfo/Idh/MocA family oxidoreductase</fullName>
    </submittedName>
</protein>
<dbReference type="InterPro" id="IPR055080">
    <property type="entry name" value="Gal80p-like_C"/>
</dbReference>
<feature type="domain" description="Gfo/Idh/MocA-like oxidoreductase N-terminal" evidence="1">
    <location>
        <begin position="10"/>
        <end position="130"/>
    </location>
</feature>
<evidence type="ECO:0000259" key="2">
    <source>
        <dbReference type="Pfam" id="PF22685"/>
    </source>
</evidence>
<dbReference type="Proteomes" id="UP000715441">
    <property type="component" value="Unassembled WGS sequence"/>
</dbReference>
<dbReference type="RefSeq" id="WP_168515998.1">
    <property type="nucleotide sequence ID" value="NZ_JAAXLS010000008.1"/>
</dbReference>
<dbReference type="SUPFAM" id="SSF55347">
    <property type="entry name" value="Glyceraldehyde-3-phosphate dehydrogenase-like, C-terminal domain"/>
    <property type="match status" value="1"/>
</dbReference>
<reference evidence="3 4" key="1">
    <citation type="submission" date="2020-04" db="EMBL/GenBank/DDBJ databases">
        <title>Novel species.</title>
        <authorList>
            <person name="Teo W.F.A."/>
            <person name="Lipun K."/>
            <person name="Srisuk N."/>
            <person name="Duangmal K."/>
        </authorList>
    </citation>
    <scope>NUCLEOTIDE SEQUENCE [LARGE SCALE GENOMIC DNA]</scope>
    <source>
        <strain evidence="3 4">K13G38</strain>
    </source>
</reference>
<dbReference type="Gene3D" id="3.40.50.720">
    <property type="entry name" value="NAD(P)-binding Rossmann-like Domain"/>
    <property type="match status" value="1"/>
</dbReference>
<organism evidence="3 4">
    <name type="scientific">Amycolatopsis acididurans</name>
    <dbReference type="NCBI Taxonomy" id="2724524"/>
    <lineage>
        <taxon>Bacteria</taxon>
        <taxon>Bacillati</taxon>
        <taxon>Actinomycetota</taxon>
        <taxon>Actinomycetes</taxon>
        <taxon>Pseudonocardiales</taxon>
        <taxon>Pseudonocardiaceae</taxon>
        <taxon>Amycolatopsis</taxon>
    </lineage>
</organism>
<evidence type="ECO:0000259" key="1">
    <source>
        <dbReference type="Pfam" id="PF01408"/>
    </source>
</evidence>
<accession>A0ABX1J3D1</accession>
<dbReference type="Pfam" id="PF01408">
    <property type="entry name" value="GFO_IDH_MocA"/>
    <property type="match status" value="1"/>
</dbReference>
<evidence type="ECO:0000313" key="4">
    <source>
        <dbReference type="Proteomes" id="UP000715441"/>
    </source>
</evidence>
<dbReference type="PANTHER" id="PTHR43708">
    <property type="entry name" value="CONSERVED EXPRESSED OXIDOREDUCTASE (EUROFUNG)"/>
    <property type="match status" value="1"/>
</dbReference>
<dbReference type="Gene3D" id="3.30.360.10">
    <property type="entry name" value="Dihydrodipicolinate Reductase, domain 2"/>
    <property type="match status" value="1"/>
</dbReference>
<dbReference type="PANTHER" id="PTHR43708:SF1">
    <property type="entry name" value="GALACTOSE_LACTOSE METABOLISM REGULATORY PROTEIN GAL80"/>
    <property type="match status" value="1"/>
</dbReference>
<comment type="caution">
    <text evidence="3">The sequence shown here is derived from an EMBL/GenBank/DDBJ whole genome shotgun (WGS) entry which is preliminary data.</text>
</comment>
<name>A0ABX1J3D1_9PSEU</name>
<feature type="domain" description="Gal80p-like C-terminal" evidence="2">
    <location>
        <begin position="137"/>
        <end position="277"/>
    </location>
</feature>
<evidence type="ECO:0000313" key="3">
    <source>
        <dbReference type="EMBL" id="NKQ54291.1"/>
    </source>
</evidence>
<dbReference type="Pfam" id="PF22685">
    <property type="entry name" value="Gal80p_C-like"/>
    <property type="match status" value="1"/>
</dbReference>
<gene>
    <name evidence="3" type="ORF">HFP15_15495</name>
</gene>
<keyword evidence="4" id="KW-1185">Reference proteome</keyword>
<dbReference type="InterPro" id="IPR051317">
    <property type="entry name" value="Gfo/Idh/MocA_oxidoreduct"/>
</dbReference>
<dbReference type="InterPro" id="IPR036291">
    <property type="entry name" value="NAD(P)-bd_dom_sf"/>
</dbReference>
<dbReference type="SUPFAM" id="SSF51735">
    <property type="entry name" value="NAD(P)-binding Rossmann-fold domains"/>
    <property type="match status" value="1"/>
</dbReference>
<dbReference type="EMBL" id="JAAXLS010000008">
    <property type="protein sequence ID" value="NKQ54291.1"/>
    <property type="molecule type" value="Genomic_DNA"/>
</dbReference>
<proteinExistence type="predicted"/>